<comment type="caution">
    <text evidence="1">The sequence shown here is derived from an EMBL/GenBank/DDBJ whole genome shotgun (WGS) entry which is preliminary data.</text>
</comment>
<keyword evidence="2" id="KW-1185">Reference proteome</keyword>
<dbReference type="EMBL" id="JAZGQO010000014">
    <property type="protein sequence ID" value="KAK6170274.1"/>
    <property type="molecule type" value="Genomic_DNA"/>
</dbReference>
<organism evidence="1 2">
    <name type="scientific">Patella caerulea</name>
    <name type="common">Rayed Mediterranean limpet</name>
    <dbReference type="NCBI Taxonomy" id="87958"/>
    <lineage>
        <taxon>Eukaryota</taxon>
        <taxon>Metazoa</taxon>
        <taxon>Spiralia</taxon>
        <taxon>Lophotrochozoa</taxon>
        <taxon>Mollusca</taxon>
        <taxon>Gastropoda</taxon>
        <taxon>Patellogastropoda</taxon>
        <taxon>Patelloidea</taxon>
        <taxon>Patellidae</taxon>
        <taxon>Patella</taxon>
    </lineage>
</organism>
<accession>A0AAN8J684</accession>
<sequence>MNTSILLVFVLTSLAVCNGFFFGYFSRKWNGLKVTWGINPFNSYTFDSLPRTVDAAISDGFVKISDCGAKFRGNRYIKDGDHAVVLLYDTQGFIAGIQTGIPEGQSNGYPFPGIKSPFVKENGFHYITAYFVDPRIICTTGRTSRQFRDQGTGTDLYIQNGTNPETDSFKVPKLQSELQGTKWTEGKCFPSMGRHYWYDLSANSDCQKQYPVFLMYNDGRLNSFGWAFTTSLTSQRYEHPTPSYFGTFMKQVPQCLYNMGTMSTIHIYLTSTPRLNLC</sequence>
<dbReference type="AlphaFoldDB" id="A0AAN8J684"/>
<gene>
    <name evidence="1" type="ORF">SNE40_018702</name>
</gene>
<name>A0AAN8J684_PATCE</name>
<proteinExistence type="predicted"/>
<evidence type="ECO:0000313" key="1">
    <source>
        <dbReference type="EMBL" id="KAK6170274.1"/>
    </source>
</evidence>
<reference evidence="1 2" key="1">
    <citation type="submission" date="2024-01" db="EMBL/GenBank/DDBJ databases">
        <title>The genome of the rayed Mediterranean limpet Patella caerulea (Linnaeus, 1758).</title>
        <authorList>
            <person name="Anh-Thu Weber A."/>
            <person name="Halstead-Nussloch G."/>
        </authorList>
    </citation>
    <scope>NUCLEOTIDE SEQUENCE [LARGE SCALE GENOMIC DNA]</scope>
    <source>
        <strain evidence="1">AATW-2023a</strain>
        <tissue evidence="1">Whole specimen</tissue>
    </source>
</reference>
<dbReference type="Proteomes" id="UP001347796">
    <property type="component" value="Unassembled WGS sequence"/>
</dbReference>
<evidence type="ECO:0000313" key="2">
    <source>
        <dbReference type="Proteomes" id="UP001347796"/>
    </source>
</evidence>
<protein>
    <submittedName>
        <fullName evidence="1">Uncharacterized protein</fullName>
    </submittedName>
</protein>